<dbReference type="InterPro" id="IPR011990">
    <property type="entry name" value="TPR-like_helical_dom_sf"/>
</dbReference>
<evidence type="ECO:0008006" key="4">
    <source>
        <dbReference type="Google" id="ProtNLM"/>
    </source>
</evidence>
<reference evidence="2" key="1">
    <citation type="submission" date="2021-01" db="EMBL/GenBank/DDBJ databases">
        <authorList>
            <person name="Kaushik A."/>
        </authorList>
    </citation>
    <scope>NUCLEOTIDE SEQUENCE</scope>
    <source>
        <strain evidence="2">AG6-10EEA</strain>
    </source>
</reference>
<dbReference type="PANTHER" id="PTHR31975:SF1">
    <property type="entry name" value="BUD SITE SELECTION PROTEIN 7-RELATED"/>
    <property type="match status" value="1"/>
</dbReference>
<sequence length="761" mass="85136">MDTFRDIPEFFEVEIAECISARTETLASFRELGPPDLCHVVKTTGRAGQRDIGSYHYVSGVDASSSASLAAYLNSLTYALEQDSGWFAKGTSWKLRVGSYCCYNAFSRLDVRVDVKIPGGVQAYCIDLRGDRHEATPAIWQETYLSALLRAIHYADDPNYRLAGYRKLDPITTPEGESRFLQTAEALFHKGWQLGSDPEIQVASPVSNHLTSGILKYFGTAGRYAPAVNFFERMYVREPEVASLLATSYIGMNEEIKALQTLSAALASSRPDPHSNISAPPSYTLLHVQCDLVRSKGQKEWAVALARHAVNVAPSEFLTWAKLTECYIENGTVLHTYYRTELLINLPSIPGQYESALLTLNSCPMFTYNERDLHRMPTPARTHLPVREFIKDSGILDEDSARDNEADIALLRLPAPSLRGTFAKAYALLTRLAAEVGWDELLRKRSSVFVMEEEYRSVKMRNTEQDGTQERIIHEDGTITHGRPADDNASTRGMRRSPSPGALSNLSTDEVELAVPTIKVTHEDDEAQQNGVPIIKVSEHNEEGTEEEQGASAFSGAVEGLEKPVPITVSNEESDHKENGAPSEPGSAQPKVDETLSFSTKRLSDISNQDLRIWTIYRAEVAHFKTQRVAYKKTGTEWEILGDLGARLHHKEDAKEAYTRCLEQKFSAKAWMRLLEIYADEGDLQRGLNAAFRIACYQWRWYMESTYPTAVAQHLFKLGQTHGHAKISYTLMSMGLPEGVLAITQGYLNYGRTFKPEGWDF</sequence>
<protein>
    <recommendedName>
        <fullName evidence="4">Chaps-domain-containing protein</fullName>
    </recommendedName>
</protein>
<feature type="compositionally biased region" description="Basic and acidic residues" evidence="1">
    <location>
        <begin position="462"/>
        <end position="486"/>
    </location>
</feature>
<dbReference type="InterPro" id="IPR015374">
    <property type="entry name" value="ChAPs"/>
</dbReference>
<name>A0A8H2XK33_9AGAM</name>
<organism evidence="2 3">
    <name type="scientific">Rhizoctonia solani</name>
    <dbReference type="NCBI Taxonomy" id="456999"/>
    <lineage>
        <taxon>Eukaryota</taxon>
        <taxon>Fungi</taxon>
        <taxon>Dikarya</taxon>
        <taxon>Basidiomycota</taxon>
        <taxon>Agaricomycotina</taxon>
        <taxon>Agaricomycetes</taxon>
        <taxon>Cantharellales</taxon>
        <taxon>Ceratobasidiaceae</taxon>
        <taxon>Rhizoctonia</taxon>
    </lineage>
</organism>
<dbReference type="Pfam" id="PF09295">
    <property type="entry name" value="ChAPs"/>
    <property type="match status" value="1"/>
</dbReference>
<evidence type="ECO:0000313" key="3">
    <source>
        <dbReference type="Proteomes" id="UP000663853"/>
    </source>
</evidence>
<gene>
    <name evidence="2" type="ORF">RDB_LOCUS20940</name>
</gene>
<feature type="region of interest" description="Disordered" evidence="1">
    <location>
        <begin position="462"/>
        <end position="509"/>
    </location>
</feature>
<dbReference type="FunFam" id="1.25.40.10:FF:000149">
    <property type="entry name" value="Clathrin-coated vesiclec protein (Bud7)"/>
    <property type="match status" value="1"/>
</dbReference>
<dbReference type="AlphaFoldDB" id="A0A8H2XK33"/>
<dbReference type="GO" id="GO:0034044">
    <property type="term" value="C:exomer complex"/>
    <property type="evidence" value="ECO:0007669"/>
    <property type="project" value="TreeGrafter"/>
</dbReference>
<accession>A0A8H2XK33</accession>
<proteinExistence type="predicted"/>
<comment type="caution">
    <text evidence="2">The sequence shown here is derived from an EMBL/GenBank/DDBJ whole genome shotgun (WGS) entry which is preliminary data.</text>
</comment>
<evidence type="ECO:0000313" key="2">
    <source>
        <dbReference type="EMBL" id="CAE6428674.1"/>
    </source>
</evidence>
<dbReference type="Gene3D" id="1.25.40.10">
    <property type="entry name" value="Tetratricopeptide repeat domain"/>
    <property type="match status" value="3"/>
</dbReference>
<dbReference type="GO" id="GO:0006893">
    <property type="term" value="P:Golgi to plasma membrane transport"/>
    <property type="evidence" value="ECO:0007669"/>
    <property type="project" value="UniProtKB-ARBA"/>
</dbReference>
<dbReference type="PANTHER" id="PTHR31975">
    <property type="entry name" value="BUD SITE SELECTION PROTEIN 7-RELATED"/>
    <property type="match status" value="1"/>
</dbReference>
<dbReference type="EMBL" id="CAJMXA010000387">
    <property type="protein sequence ID" value="CAE6428674.1"/>
    <property type="molecule type" value="Genomic_DNA"/>
</dbReference>
<feature type="region of interest" description="Disordered" evidence="1">
    <location>
        <begin position="572"/>
        <end position="593"/>
    </location>
</feature>
<dbReference type="Proteomes" id="UP000663853">
    <property type="component" value="Unassembled WGS sequence"/>
</dbReference>
<evidence type="ECO:0000256" key="1">
    <source>
        <dbReference type="SAM" id="MobiDB-lite"/>
    </source>
</evidence>